<dbReference type="GO" id="GO:0005886">
    <property type="term" value="C:plasma membrane"/>
    <property type="evidence" value="ECO:0007669"/>
    <property type="project" value="TreeGrafter"/>
</dbReference>
<keyword evidence="4 10" id="KW-1133">Transmembrane helix</keyword>
<dbReference type="CDD" id="cd15203">
    <property type="entry name" value="7tmA_NPYR-like"/>
    <property type="match status" value="1"/>
</dbReference>
<feature type="transmembrane region" description="Helical" evidence="10">
    <location>
        <begin position="90"/>
        <end position="118"/>
    </location>
</feature>
<dbReference type="Pfam" id="PF00001">
    <property type="entry name" value="7tm_1"/>
    <property type="match status" value="1"/>
</dbReference>
<name>A0AAF3FMY1_9BILA</name>
<accession>A0AAF3FMY1</accession>
<dbReference type="AlphaFoldDB" id="A0AAF3FMY1"/>
<feature type="transmembrane region" description="Helical" evidence="10">
    <location>
        <begin position="22"/>
        <end position="49"/>
    </location>
</feature>
<dbReference type="PROSITE" id="PS50262">
    <property type="entry name" value="G_PROTEIN_RECEP_F1_2"/>
    <property type="match status" value="1"/>
</dbReference>
<feature type="transmembrane region" description="Helical" evidence="10">
    <location>
        <begin position="283"/>
        <end position="309"/>
    </location>
</feature>
<keyword evidence="12" id="KW-1185">Reference proteome</keyword>
<dbReference type="Gene3D" id="1.20.1070.10">
    <property type="entry name" value="Rhodopsin 7-helix transmembrane proteins"/>
    <property type="match status" value="1"/>
</dbReference>
<keyword evidence="8 9" id="KW-0807">Transducer</keyword>
<dbReference type="GO" id="GO:0042923">
    <property type="term" value="F:neuropeptide binding"/>
    <property type="evidence" value="ECO:0007669"/>
    <property type="project" value="TreeGrafter"/>
</dbReference>
<dbReference type="InterPro" id="IPR000276">
    <property type="entry name" value="GPCR_Rhodpsn"/>
</dbReference>
<evidence type="ECO:0000259" key="11">
    <source>
        <dbReference type="PROSITE" id="PS50262"/>
    </source>
</evidence>
<evidence type="ECO:0000313" key="13">
    <source>
        <dbReference type="WBParaSite" id="MBELARI_LOCUS8120"/>
    </source>
</evidence>
<evidence type="ECO:0000256" key="5">
    <source>
        <dbReference type="ARBA" id="ARBA00023040"/>
    </source>
</evidence>
<evidence type="ECO:0000256" key="7">
    <source>
        <dbReference type="ARBA" id="ARBA00023170"/>
    </source>
</evidence>
<dbReference type="GO" id="GO:0004983">
    <property type="term" value="F:neuropeptide Y receptor activity"/>
    <property type="evidence" value="ECO:0007669"/>
    <property type="project" value="InterPro"/>
</dbReference>
<comment type="similarity">
    <text evidence="2 9">Belongs to the G-protein coupled receptor 1 family.</text>
</comment>
<comment type="subcellular location">
    <subcellularLocation>
        <location evidence="1">Membrane</location>
        <topology evidence="1">Multi-pass membrane protein</topology>
    </subcellularLocation>
</comment>
<evidence type="ECO:0000256" key="6">
    <source>
        <dbReference type="ARBA" id="ARBA00023136"/>
    </source>
</evidence>
<dbReference type="PANTHER" id="PTHR24235">
    <property type="entry name" value="NEUROPEPTIDE Y RECEPTOR"/>
    <property type="match status" value="1"/>
</dbReference>
<evidence type="ECO:0000256" key="9">
    <source>
        <dbReference type="RuleBase" id="RU000688"/>
    </source>
</evidence>
<evidence type="ECO:0000256" key="10">
    <source>
        <dbReference type="SAM" id="Phobius"/>
    </source>
</evidence>
<dbReference type="InterPro" id="IPR000611">
    <property type="entry name" value="NPY_rcpt"/>
</dbReference>
<keyword evidence="7 9" id="KW-0675">Receptor</keyword>
<feature type="transmembrane region" description="Helical" evidence="10">
    <location>
        <begin position="139"/>
        <end position="159"/>
    </location>
</feature>
<keyword evidence="5 9" id="KW-0297">G-protein coupled receptor</keyword>
<dbReference type="InterPro" id="IPR017452">
    <property type="entry name" value="GPCR_Rhodpsn_7TM"/>
</dbReference>
<protein>
    <submittedName>
        <fullName evidence="13">G-protein coupled receptors family 1 profile domain-containing protein</fullName>
    </submittedName>
</protein>
<organism evidence="12 13">
    <name type="scientific">Mesorhabditis belari</name>
    <dbReference type="NCBI Taxonomy" id="2138241"/>
    <lineage>
        <taxon>Eukaryota</taxon>
        <taxon>Metazoa</taxon>
        <taxon>Ecdysozoa</taxon>
        <taxon>Nematoda</taxon>
        <taxon>Chromadorea</taxon>
        <taxon>Rhabditida</taxon>
        <taxon>Rhabditina</taxon>
        <taxon>Rhabditomorpha</taxon>
        <taxon>Rhabditoidea</taxon>
        <taxon>Rhabditidae</taxon>
        <taxon>Mesorhabditinae</taxon>
        <taxon>Mesorhabditis</taxon>
    </lineage>
</organism>
<dbReference type="Proteomes" id="UP000887575">
    <property type="component" value="Unassembled WGS sequence"/>
</dbReference>
<evidence type="ECO:0000256" key="4">
    <source>
        <dbReference type="ARBA" id="ARBA00022989"/>
    </source>
</evidence>
<evidence type="ECO:0000256" key="3">
    <source>
        <dbReference type="ARBA" id="ARBA00022692"/>
    </source>
</evidence>
<keyword evidence="3 9" id="KW-0812">Transmembrane</keyword>
<dbReference type="GO" id="GO:0043005">
    <property type="term" value="C:neuron projection"/>
    <property type="evidence" value="ECO:0007669"/>
    <property type="project" value="TreeGrafter"/>
</dbReference>
<dbReference type="PRINTS" id="PR01012">
    <property type="entry name" value="NRPEPTIDEYR"/>
</dbReference>
<sequence>MTEESNCSTIQKLQFESVDLPFIQILFAILYSIVWVAAIVGNSLVLYVVVFRQVSLSVRSVFLGCLAVSDLLMSLTSLPITAVVTFTRVWVFPAFLCNLIGVFQGGSIFVSSFTLTAIAIDRCIFILKPNREVIGFSRAVPTVFLIWLWGYMLAFPVGLFSKTTSFLGYCGEFCEETWPDEDADGFSKIRRLYGITVLLLQFGIPTVISSLCYYMISRVMNCQLEKRRGQKLLPDREVQLVSRKTRANRMMISMVGGLVLAWMPLNVMNLLRDFFQFGGTTPWFSTVFALCHVVAMTSAVWNPLIYSWFNPQFRTAIKGIWDEQRRKNCRSDNSEVLNMKTEIRLKSEYTFRPSDDNQL</sequence>
<evidence type="ECO:0000256" key="1">
    <source>
        <dbReference type="ARBA" id="ARBA00004141"/>
    </source>
</evidence>
<evidence type="ECO:0000313" key="12">
    <source>
        <dbReference type="Proteomes" id="UP000887575"/>
    </source>
</evidence>
<evidence type="ECO:0000256" key="2">
    <source>
        <dbReference type="ARBA" id="ARBA00010663"/>
    </source>
</evidence>
<dbReference type="PRINTS" id="PR00237">
    <property type="entry name" value="GPCRRHODOPSN"/>
</dbReference>
<keyword evidence="6 10" id="KW-0472">Membrane</keyword>
<dbReference type="SUPFAM" id="SSF81321">
    <property type="entry name" value="Family A G protein-coupled receptor-like"/>
    <property type="match status" value="1"/>
</dbReference>
<feature type="transmembrane region" description="Helical" evidence="10">
    <location>
        <begin position="61"/>
        <end position="84"/>
    </location>
</feature>
<dbReference type="WBParaSite" id="MBELARI_LOCUS8120">
    <property type="protein sequence ID" value="MBELARI_LOCUS8120"/>
    <property type="gene ID" value="MBELARI_LOCUS8120"/>
</dbReference>
<dbReference type="PROSITE" id="PS00237">
    <property type="entry name" value="G_PROTEIN_RECEP_F1_1"/>
    <property type="match status" value="1"/>
</dbReference>
<reference evidence="13" key="1">
    <citation type="submission" date="2024-02" db="UniProtKB">
        <authorList>
            <consortium name="WormBaseParasite"/>
        </authorList>
    </citation>
    <scope>IDENTIFICATION</scope>
</reference>
<feature type="domain" description="G-protein coupled receptors family 1 profile" evidence="11">
    <location>
        <begin position="41"/>
        <end position="306"/>
    </location>
</feature>
<evidence type="ECO:0000256" key="8">
    <source>
        <dbReference type="ARBA" id="ARBA00023224"/>
    </source>
</evidence>
<feature type="transmembrane region" description="Helical" evidence="10">
    <location>
        <begin position="250"/>
        <end position="271"/>
    </location>
</feature>
<dbReference type="PANTHER" id="PTHR24235:SF18">
    <property type="entry name" value="G-PROTEIN COUPLED RECEPTORS FAMILY 1 PROFILE DOMAIN-CONTAINING PROTEIN"/>
    <property type="match status" value="1"/>
</dbReference>
<proteinExistence type="inferred from homology"/>
<feature type="transmembrane region" description="Helical" evidence="10">
    <location>
        <begin position="192"/>
        <end position="216"/>
    </location>
</feature>